<dbReference type="PANTHER" id="PTHR42673:SF4">
    <property type="entry name" value="MALEYLACETOACETATE ISOMERASE"/>
    <property type="match status" value="1"/>
</dbReference>
<dbReference type="FunFam" id="1.20.1050.10:FF:000010">
    <property type="entry name" value="Maleylacetoacetate isomerase isoform 1"/>
    <property type="match status" value="1"/>
</dbReference>
<dbReference type="PROSITE" id="PS50405">
    <property type="entry name" value="GST_CTER"/>
    <property type="match status" value="1"/>
</dbReference>
<dbReference type="NCBIfam" id="TIGR01262">
    <property type="entry name" value="maiA"/>
    <property type="match status" value="1"/>
</dbReference>
<dbReference type="InterPro" id="IPR010987">
    <property type="entry name" value="Glutathione-S-Trfase_C-like"/>
</dbReference>
<dbReference type="GO" id="GO:0008270">
    <property type="term" value="F:zinc ion binding"/>
    <property type="evidence" value="ECO:0007669"/>
    <property type="project" value="UniProtKB-KW"/>
</dbReference>
<keyword evidence="4" id="KW-0862">Zinc</keyword>
<dbReference type="AlphaFoldDB" id="A0ABD3GBF4"/>
<evidence type="ECO:0000259" key="7">
    <source>
        <dbReference type="PROSITE" id="PS50405"/>
    </source>
</evidence>
<dbReference type="Pfam" id="PF13417">
    <property type="entry name" value="GST_N_3"/>
    <property type="match status" value="1"/>
</dbReference>
<dbReference type="Pfam" id="PF02892">
    <property type="entry name" value="zf-BED"/>
    <property type="match status" value="1"/>
</dbReference>
<evidence type="ECO:0000256" key="2">
    <source>
        <dbReference type="ARBA" id="ARBA00022723"/>
    </source>
</evidence>
<dbReference type="SUPFAM" id="SSF47616">
    <property type="entry name" value="GST C-terminal domain-like"/>
    <property type="match status" value="1"/>
</dbReference>
<dbReference type="InterPro" id="IPR005955">
    <property type="entry name" value="GST_Zeta"/>
</dbReference>
<accession>A0ABD3GBF4</accession>
<keyword evidence="2" id="KW-0479">Metal-binding</keyword>
<evidence type="ECO:0000259" key="6">
    <source>
        <dbReference type="PROSITE" id="PS50404"/>
    </source>
</evidence>
<dbReference type="InterPro" id="IPR036282">
    <property type="entry name" value="Glutathione-S-Trfase_C_sf"/>
</dbReference>
<sequence>MEGTGKADIEKTESEKIVLHSFCHSSCSWRVRLALGLKGIPFEVKTWNLSAGEHLTEEFKHISPLQMVPTLEVDGDILVDSVAIIEYLEERFPEKPLLPSDVKKRAAVRGVVNIIASSVQPLQNLRVLQGIQKIGGPEAKLEWAQQWIASGFTALEYILVKTSGKYCFGDEITLADVVLIPQMNNADRYKVDLSPFPTLVRIRDGLYELEVVQNSVPRRQPDFTKPNETDILETRMLVLRAGDHEEIVSQSEDDDCQEMQPLEPESGTSHSSRTEHTKEAKRHFDRYVVESGDNKHKEMARCKYCHREFVYNSTRMSQHLLGAKDSRNYVQTKAYGAAPAHVVENLRRLTPGKFSSIRRPPHKYQRVACLTPGKFSSIRRPPHKYQRVALLDETAERSLFSRQEREEIVRLVQLQLRQEQAVEVLESKSA</sequence>
<keyword evidence="3" id="KW-0863">Zinc-finger</keyword>
<dbReference type="InterPro" id="IPR040079">
    <property type="entry name" value="Glutathione_S-Trfase"/>
</dbReference>
<gene>
    <name evidence="8" type="ORF">R1sor_025077</name>
</gene>
<reference evidence="8 9" key="1">
    <citation type="submission" date="2024-09" db="EMBL/GenBank/DDBJ databases">
        <title>Chromosome-scale assembly of Riccia sorocarpa.</title>
        <authorList>
            <person name="Paukszto L."/>
        </authorList>
    </citation>
    <scope>NUCLEOTIDE SEQUENCE [LARGE SCALE GENOMIC DNA]</scope>
    <source>
        <strain evidence="8">LP-2024</strain>
        <tissue evidence="8">Aerial parts of the thallus</tissue>
    </source>
</reference>
<evidence type="ECO:0000256" key="1">
    <source>
        <dbReference type="ARBA" id="ARBA00010007"/>
    </source>
</evidence>
<evidence type="ECO:0000256" key="5">
    <source>
        <dbReference type="SAM" id="MobiDB-lite"/>
    </source>
</evidence>
<evidence type="ECO:0000256" key="3">
    <source>
        <dbReference type="ARBA" id="ARBA00022771"/>
    </source>
</evidence>
<dbReference type="SFLD" id="SFLDS00019">
    <property type="entry name" value="Glutathione_Transferase_(cytos"/>
    <property type="match status" value="1"/>
</dbReference>
<evidence type="ECO:0000313" key="9">
    <source>
        <dbReference type="Proteomes" id="UP001633002"/>
    </source>
</evidence>
<comment type="similarity">
    <text evidence="1">Belongs to the GST superfamily. Zeta family.</text>
</comment>
<evidence type="ECO:0000313" key="8">
    <source>
        <dbReference type="EMBL" id="KAL3675129.1"/>
    </source>
</evidence>
<dbReference type="CDD" id="cd03191">
    <property type="entry name" value="GST_C_Zeta"/>
    <property type="match status" value="1"/>
</dbReference>
<dbReference type="EMBL" id="JBJQOH010000008">
    <property type="protein sequence ID" value="KAL3675129.1"/>
    <property type="molecule type" value="Genomic_DNA"/>
</dbReference>
<name>A0ABD3GBF4_9MARC</name>
<proteinExistence type="inferred from homology"/>
<feature type="region of interest" description="Disordered" evidence="5">
    <location>
        <begin position="248"/>
        <end position="281"/>
    </location>
</feature>
<dbReference type="Proteomes" id="UP001633002">
    <property type="component" value="Unassembled WGS sequence"/>
</dbReference>
<organism evidence="8 9">
    <name type="scientific">Riccia sorocarpa</name>
    <dbReference type="NCBI Taxonomy" id="122646"/>
    <lineage>
        <taxon>Eukaryota</taxon>
        <taxon>Viridiplantae</taxon>
        <taxon>Streptophyta</taxon>
        <taxon>Embryophyta</taxon>
        <taxon>Marchantiophyta</taxon>
        <taxon>Marchantiopsida</taxon>
        <taxon>Marchantiidae</taxon>
        <taxon>Marchantiales</taxon>
        <taxon>Ricciaceae</taxon>
        <taxon>Riccia</taxon>
    </lineage>
</organism>
<dbReference type="InterPro" id="IPR003656">
    <property type="entry name" value="Znf_BED"/>
</dbReference>
<dbReference type="SFLD" id="SFLDG00358">
    <property type="entry name" value="Main_(cytGST)"/>
    <property type="match status" value="1"/>
</dbReference>
<dbReference type="InterPro" id="IPR036249">
    <property type="entry name" value="Thioredoxin-like_sf"/>
</dbReference>
<dbReference type="InterPro" id="IPR004045">
    <property type="entry name" value="Glutathione_S-Trfase_N"/>
</dbReference>
<keyword evidence="9" id="KW-1185">Reference proteome</keyword>
<dbReference type="SUPFAM" id="SSF52833">
    <property type="entry name" value="Thioredoxin-like"/>
    <property type="match status" value="1"/>
</dbReference>
<evidence type="ECO:0000256" key="4">
    <source>
        <dbReference type="ARBA" id="ARBA00022833"/>
    </source>
</evidence>
<feature type="domain" description="GST N-terminal" evidence="6">
    <location>
        <begin position="15"/>
        <end position="96"/>
    </location>
</feature>
<dbReference type="Gene3D" id="1.20.1050.10">
    <property type="match status" value="1"/>
</dbReference>
<dbReference type="InterPro" id="IPR034330">
    <property type="entry name" value="GST_Zeta_C"/>
</dbReference>
<dbReference type="Gene3D" id="3.40.30.10">
    <property type="entry name" value="Glutaredoxin"/>
    <property type="match status" value="1"/>
</dbReference>
<feature type="domain" description="GST C-terminal" evidence="7">
    <location>
        <begin position="101"/>
        <end position="223"/>
    </location>
</feature>
<comment type="caution">
    <text evidence="8">The sequence shown here is derived from an EMBL/GenBank/DDBJ whole genome shotgun (WGS) entry which is preliminary data.</text>
</comment>
<dbReference type="PROSITE" id="PS50404">
    <property type="entry name" value="GST_NTER"/>
    <property type="match status" value="1"/>
</dbReference>
<protein>
    <recommendedName>
        <fullName evidence="10">Maleylacetoacetate isomerase</fullName>
    </recommendedName>
</protein>
<dbReference type="PANTHER" id="PTHR42673">
    <property type="entry name" value="MALEYLACETOACETATE ISOMERASE"/>
    <property type="match status" value="1"/>
</dbReference>
<evidence type="ECO:0008006" key="10">
    <source>
        <dbReference type="Google" id="ProtNLM"/>
    </source>
</evidence>